<comment type="similarity">
    <text evidence="1 5">Belongs to the universal ribosomal protein uL24 family.</text>
</comment>
<dbReference type="GO" id="GO:0019843">
    <property type="term" value="F:rRNA binding"/>
    <property type="evidence" value="ECO:0007669"/>
    <property type="project" value="UniProtKB-UniRule"/>
</dbReference>
<evidence type="ECO:0000256" key="5">
    <source>
        <dbReference type="HAMAP-Rule" id="MF_01326"/>
    </source>
</evidence>
<dbReference type="SUPFAM" id="SSF50104">
    <property type="entry name" value="Translation proteins SH3-like domain"/>
    <property type="match status" value="1"/>
</dbReference>
<proteinExistence type="inferred from homology"/>
<name>A0A9D8KFX0_9DELT</name>
<sequence>MATRLKTKIKKNDTVQVISGKHKDEKGKVLRVNLEKGQVIVEKINFIKRHMRPSSAHRQGGIIEKEGPIQISNVMIVCPKCNVPVKVGKKVLEDGKKVRFCKRCDEILDR</sequence>
<dbReference type="InterPro" id="IPR057264">
    <property type="entry name" value="Ribosomal_uL24_C"/>
</dbReference>
<evidence type="ECO:0000259" key="6">
    <source>
        <dbReference type="SMART" id="SM00739"/>
    </source>
</evidence>
<dbReference type="GO" id="GO:1990904">
    <property type="term" value="C:ribonucleoprotein complex"/>
    <property type="evidence" value="ECO:0007669"/>
    <property type="project" value="UniProtKB-KW"/>
</dbReference>
<comment type="function">
    <text evidence="5">One of the proteins that surrounds the polypeptide exit tunnel on the outside of the subunit.</text>
</comment>
<dbReference type="NCBIfam" id="TIGR01079">
    <property type="entry name" value="rplX_bact"/>
    <property type="match status" value="1"/>
</dbReference>
<keyword evidence="5" id="KW-0699">rRNA-binding</keyword>
<dbReference type="SMART" id="SM00739">
    <property type="entry name" value="KOW"/>
    <property type="match status" value="1"/>
</dbReference>
<dbReference type="Pfam" id="PF17136">
    <property type="entry name" value="ribosomal_L24"/>
    <property type="match status" value="1"/>
</dbReference>
<dbReference type="GO" id="GO:0005840">
    <property type="term" value="C:ribosome"/>
    <property type="evidence" value="ECO:0007669"/>
    <property type="project" value="UniProtKB-KW"/>
</dbReference>
<dbReference type="PANTHER" id="PTHR12903">
    <property type="entry name" value="MITOCHONDRIAL RIBOSOMAL PROTEIN L24"/>
    <property type="match status" value="1"/>
</dbReference>
<evidence type="ECO:0000256" key="2">
    <source>
        <dbReference type="ARBA" id="ARBA00022980"/>
    </source>
</evidence>
<dbReference type="InterPro" id="IPR005824">
    <property type="entry name" value="KOW"/>
</dbReference>
<dbReference type="GO" id="GO:0006412">
    <property type="term" value="P:translation"/>
    <property type="evidence" value="ECO:0007669"/>
    <property type="project" value="UniProtKB-UniRule"/>
</dbReference>
<evidence type="ECO:0000256" key="3">
    <source>
        <dbReference type="ARBA" id="ARBA00023274"/>
    </source>
</evidence>
<comment type="subunit">
    <text evidence="5">Part of the 50S ribosomal subunit.</text>
</comment>
<gene>
    <name evidence="5" type="primary">rplX</name>
    <name evidence="7" type="ORF">JW984_09600</name>
</gene>
<reference evidence="7" key="1">
    <citation type="journal article" date="2021" name="Environ. Microbiol.">
        <title>Genomic characterization of three novel Desulfobacterota classes expand the metabolic and phylogenetic diversity of the phylum.</title>
        <authorList>
            <person name="Murphy C.L."/>
            <person name="Biggerstaff J."/>
            <person name="Eichhorn A."/>
            <person name="Ewing E."/>
            <person name="Shahan R."/>
            <person name="Soriano D."/>
            <person name="Stewart S."/>
            <person name="VanMol K."/>
            <person name="Walker R."/>
            <person name="Walters P."/>
            <person name="Elshahed M.S."/>
            <person name="Youssef N.H."/>
        </authorList>
    </citation>
    <scope>NUCLEOTIDE SEQUENCE</scope>
    <source>
        <strain evidence="7">Zod_Metabat.24</strain>
    </source>
</reference>
<dbReference type="EMBL" id="JAFGIX010000049">
    <property type="protein sequence ID" value="MBN1573434.1"/>
    <property type="molecule type" value="Genomic_DNA"/>
</dbReference>
<dbReference type="AlphaFoldDB" id="A0A9D8KFX0"/>
<dbReference type="CDD" id="cd06089">
    <property type="entry name" value="KOW_RPL26"/>
    <property type="match status" value="1"/>
</dbReference>
<evidence type="ECO:0000256" key="4">
    <source>
        <dbReference type="ARBA" id="ARBA00035206"/>
    </source>
</evidence>
<keyword evidence="2 5" id="KW-0689">Ribosomal protein</keyword>
<dbReference type="InterPro" id="IPR014722">
    <property type="entry name" value="Rib_uL2_dom2"/>
</dbReference>
<organism evidence="7 8">
    <name type="scientific">Candidatus Zymogenus saltonus</name>
    <dbReference type="NCBI Taxonomy" id="2844893"/>
    <lineage>
        <taxon>Bacteria</taxon>
        <taxon>Deltaproteobacteria</taxon>
        <taxon>Candidatus Zymogenia</taxon>
        <taxon>Candidatus Zymogeniales</taxon>
        <taxon>Candidatus Zymogenaceae</taxon>
        <taxon>Candidatus Zymogenus</taxon>
    </lineage>
</organism>
<dbReference type="InterPro" id="IPR041988">
    <property type="entry name" value="Ribosomal_uL24_KOW"/>
</dbReference>
<keyword evidence="5" id="KW-0694">RNA-binding</keyword>
<dbReference type="Proteomes" id="UP000809273">
    <property type="component" value="Unassembled WGS sequence"/>
</dbReference>
<comment type="caution">
    <text evidence="7">The sequence shown here is derived from an EMBL/GenBank/DDBJ whole genome shotgun (WGS) entry which is preliminary data.</text>
</comment>
<keyword evidence="3 5" id="KW-0687">Ribonucleoprotein</keyword>
<reference evidence="7" key="2">
    <citation type="submission" date="2021-01" db="EMBL/GenBank/DDBJ databases">
        <authorList>
            <person name="Hahn C.R."/>
            <person name="Youssef N.H."/>
            <person name="Elshahed M."/>
        </authorList>
    </citation>
    <scope>NUCLEOTIDE SEQUENCE</scope>
    <source>
        <strain evidence="7">Zod_Metabat.24</strain>
    </source>
</reference>
<accession>A0A9D8KFX0</accession>
<evidence type="ECO:0000256" key="1">
    <source>
        <dbReference type="ARBA" id="ARBA00010618"/>
    </source>
</evidence>
<dbReference type="HAMAP" id="MF_01326_B">
    <property type="entry name" value="Ribosomal_uL24_B"/>
    <property type="match status" value="1"/>
</dbReference>
<dbReference type="Pfam" id="PF00467">
    <property type="entry name" value="KOW"/>
    <property type="match status" value="1"/>
</dbReference>
<dbReference type="InterPro" id="IPR003256">
    <property type="entry name" value="Ribosomal_uL24"/>
</dbReference>
<feature type="domain" description="KOW" evidence="6">
    <location>
        <begin position="8"/>
        <end position="35"/>
    </location>
</feature>
<protein>
    <recommendedName>
        <fullName evidence="4 5">Large ribosomal subunit protein uL24</fullName>
    </recommendedName>
</protein>
<dbReference type="InterPro" id="IPR008991">
    <property type="entry name" value="Translation_prot_SH3-like_sf"/>
</dbReference>
<evidence type="ECO:0000313" key="8">
    <source>
        <dbReference type="Proteomes" id="UP000809273"/>
    </source>
</evidence>
<dbReference type="GO" id="GO:0003735">
    <property type="term" value="F:structural constituent of ribosome"/>
    <property type="evidence" value="ECO:0007669"/>
    <property type="project" value="InterPro"/>
</dbReference>
<dbReference type="Gene3D" id="2.30.30.30">
    <property type="match status" value="1"/>
</dbReference>
<comment type="function">
    <text evidence="5">One of two assembly initiator proteins, it binds directly to the 5'-end of the 23S rRNA, where it nucleates assembly of the 50S subunit.</text>
</comment>
<evidence type="ECO:0000313" key="7">
    <source>
        <dbReference type="EMBL" id="MBN1573434.1"/>
    </source>
</evidence>